<dbReference type="CDD" id="cd18774">
    <property type="entry name" value="PDC2_HK_sensor"/>
    <property type="match status" value="1"/>
</dbReference>
<evidence type="ECO:0000313" key="15">
    <source>
        <dbReference type="Proteomes" id="UP000236497"/>
    </source>
</evidence>
<dbReference type="InterPro" id="IPR004089">
    <property type="entry name" value="MCPsignal_dom"/>
</dbReference>
<dbReference type="Gene3D" id="6.10.340.10">
    <property type="match status" value="1"/>
</dbReference>
<dbReference type="PROSITE" id="PS50885">
    <property type="entry name" value="HAMP"/>
    <property type="match status" value="1"/>
</dbReference>
<dbReference type="PANTHER" id="PTHR32089:SF112">
    <property type="entry name" value="LYSOZYME-LIKE PROTEIN-RELATED"/>
    <property type="match status" value="1"/>
</dbReference>
<dbReference type="Proteomes" id="UP000236497">
    <property type="component" value="Unassembled WGS sequence"/>
</dbReference>
<evidence type="ECO:0000259" key="12">
    <source>
        <dbReference type="PROSITE" id="PS50111"/>
    </source>
</evidence>
<evidence type="ECO:0000256" key="9">
    <source>
        <dbReference type="PROSITE-ProRule" id="PRU00284"/>
    </source>
</evidence>
<evidence type="ECO:0000256" key="10">
    <source>
        <dbReference type="SAM" id="Coils"/>
    </source>
</evidence>
<sequence length="695" mass="76057">MKTKAKNIKLNSIFSKVTGSIRTKLIFGFLVPVVFIVILGISAYISSSKAITQIFTDATIASIDKTGEYFGLILQNIEDKAVSLTFDVQIRDYYSGKYAGDILAEGNAYKAARSQVSTIATSDRYIENIFIIPNTGKPITSFGSFDDNFDPYSAFIETEEAKVINEHPNVNLWLGYHDFIDEHLDVTKDKYAITLVKPLYNSSSKQIGYIFMDLTMNVISEAMSTLNLPENSYIAFISQDGREITPDGIAKEAHFTGLKEYQDIHSSPEANNHLTIDYNNQDYELIYSKVGNSGAVVCAMIPSSYLRDQAGSIMKVTIFLVSLAVILAVAIGIFIAYGFDKAIKTMISTLSSASKGNLTAAIDKIRNDEFGVLSLSINEMIANLKAIIDKATKVGQTVVESARKVSENSEFLLTSSKNITLAISEIQQGNVQQAEDTQRCLKLSDDLANQINNVHDNTLAIEQIAETTRSIVKDGINVIEELTKAANESLRVTNETIRDISELERESKVITEIIAVINEIAAQTNLLSLNASIEAARAGEAGRGFAVVADEIRNLSGRSVAAAQEIEEIIKNIIAKTQTTVNTVKQAEVISQNTEARLNNVVKLFDNINLYVDDLANKLEKIAGSIGEINQSKVHTLNAIESISAVAEEISASSQEVDATAQEQLEAVTRLNEAVKALNQDASDLEKAIEMFITK</sequence>
<keyword evidence="7 9" id="KW-0807">Transducer</keyword>
<evidence type="ECO:0000256" key="6">
    <source>
        <dbReference type="ARBA" id="ARBA00023136"/>
    </source>
</evidence>
<keyword evidence="10" id="KW-0175">Coiled coil</keyword>
<feature type="domain" description="HAMP" evidence="13">
    <location>
        <begin position="337"/>
        <end position="389"/>
    </location>
</feature>
<accession>A0A0H5SGX1</accession>
<evidence type="ECO:0000256" key="11">
    <source>
        <dbReference type="SAM" id="Phobius"/>
    </source>
</evidence>
<comment type="similarity">
    <text evidence="8">Belongs to the methyl-accepting chemotaxis (MCP) protein family.</text>
</comment>
<dbReference type="Gene3D" id="3.30.450.20">
    <property type="entry name" value="PAS domain"/>
    <property type="match status" value="2"/>
</dbReference>
<feature type="coiled-coil region" evidence="10">
    <location>
        <begin position="661"/>
        <end position="695"/>
    </location>
</feature>
<dbReference type="SMART" id="SM00304">
    <property type="entry name" value="HAMP"/>
    <property type="match status" value="1"/>
</dbReference>
<gene>
    <name evidence="14" type="ORF">HHT355_1551</name>
</gene>
<keyword evidence="15" id="KW-1185">Reference proteome</keyword>
<keyword evidence="4 11" id="KW-0812">Transmembrane</keyword>
<evidence type="ECO:0000256" key="3">
    <source>
        <dbReference type="ARBA" id="ARBA00022500"/>
    </source>
</evidence>
<protein>
    <recommendedName>
        <fullName evidence="16">Methyl-accepting chemotaxis protein</fullName>
    </recommendedName>
</protein>
<evidence type="ECO:0000256" key="5">
    <source>
        <dbReference type="ARBA" id="ARBA00022989"/>
    </source>
</evidence>
<dbReference type="AlphaFoldDB" id="A0A0H5SGX1"/>
<keyword evidence="2" id="KW-1003">Cell membrane</keyword>
<feature type="transmembrane region" description="Helical" evidence="11">
    <location>
        <begin position="25"/>
        <end position="45"/>
    </location>
</feature>
<dbReference type="InterPro" id="IPR033479">
    <property type="entry name" value="dCache_1"/>
</dbReference>
<evidence type="ECO:0008006" key="16">
    <source>
        <dbReference type="Google" id="ProtNLM"/>
    </source>
</evidence>
<evidence type="ECO:0000256" key="7">
    <source>
        <dbReference type="ARBA" id="ARBA00023224"/>
    </source>
</evidence>
<feature type="transmembrane region" description="Helical" evidence="11">
    <location>
        <begin position="316"/>
        <end position="339"/>
    </location>
</feature>
<dbReference type="PROSITE" id="PS50111">
    <property type="entry name" value="CHEMOTAXIS_TRANSDUC_2"/>
    <property type="match status" value="1"/>
</dbReference>
<proteinExistence type="inferred from homology"/>
<dbReference type="GO" id="GO:0007165">
    <property type="term" value="P:signal transduction"/>
    <property type="evidence" value="ECO:0007669"/>
    <property type="project" value="UniProtKB-KW"/>
</dbReference>
<name>A0A0H5SGX1_HERHM</name>
<dbReference type="Gene3D" id="1.10.287.950">
    <property type="entry name" value="Methyl-accepting chemotaxis protein"/>
    <property type="match status" value="1"/>
</dbReference>
<evidence type="ECO:0000313" key="14">
    <source>
        <dbReference type="EMBL" id="CRZ34752.1"/>
    </source>
</evidence>
<dbReference type="PRINTS" id="PR00260">
    <property type="entry name" value="CHEMTRNSDUCR"/>
</dbReference>
<dbReference type="PANTHER" id="PTHR32089">
    <property type="entry name" value="METHYL-ACCEPTING CHEMOTAXIS PROTEIN MCPB"/>
    <property type="match status" value="1"/>
</dbReference>
<dbReference type="Pfam" id="PF02743">
    <property type="entry name" value="dCache_1"/>
    <property type="match status" value="1"/>
</dbReference>
<dbReference type="GO" id="GO:0006935">
    <property type="term" value="P:chemotaxis"/>
    <property type="evidence" value="ECO:0007669"/>
    <property type="project" value="UniProtKB-KW"/>
</dbReference>
<dbReference type="CDD" id="cd06225">
    <property type="entry name" value="HAMP"/>
    <property type="match status" value="1"/>
</dbReference>
<dbReference type="InterPro" id="IPR003660">
    <property type="entry name" value="HAMP_dom"/>
</dbReference>
<keyword evidence="5 11" id="KW-1133">Transmembrane helix</keyword>
<dbReference type="Pfam" id="PF00015">
    <property type="entry name" value="MCPsignal"/>
    <property type="match status" value="1"/>
</dbReference>
<dbReference type="GO" id="GO:0005886">
    <property type="term" value="C:plasma membrane"/>
    <property type="evidence" value="ECO:0007669"/>
    <property type="project" value="UniProtKB-SubCell"/>
</dbReference>
<evidence type="ECO:0000259" key="13">
    <source>
        <dbReference type="PROSITE" id="PS50885"/>
    </source>
</evidence>
<evidence type="ECO:0000256" key="2">
    <source>
        <dbReference type="ARBA" id="ARBA00022475"/>
    </source>
</evidence>
<reference evidence="14 15" key="1">
    <citation type="submission" date="2015-06" db="EMBL/GenBank/DDBJ databases">
        <authorList>
            <person name="Wibberg Daniel"/>
        </authorList>
    </citation>
    <scope>NUCLEOTIDE SEQUENCE [LARGE SCALE GENOMIC DNA]</scope>
    <source>
        <strain evidence="14 15">T3/55T</strain>
    </source>
</reference>
<evidence type="ECO:0000256" key="4">
    <source>
        <dbReference type="ARBA" id="ARBA00022692"/>
    </source>
</evidence>
<dbReference type="RefSeq" id="WP_158245928.1">
    <property type="nucleotide sequence ID" value="NZ_CVTD020000016.1"/>
</dbReference>
<comment type="subcellular location">
    <subcellularLocation>
        <location evidence="1">Cell membrane</location>
        <topology evidence="1">Multi-pass membrane protein</topology>
    </subcellularLocation>
</comment>
<dbReference type="SMART" id="SM00283">
    <property type="entry name" value="MA"/>
    <property type="match status" value="1"/>
</dbReference>
<dbReference type="GO" id="GO:0004888">
    <property type="term" value="F:transmembrane signaling receptor activity"/>
    <property type="evidence" value="ECO:0007669"/>
    <property type="project" value="InterPro"/>
</dbReference>
<keyword evidence="3" id="KW-0145">Chemotaxis</keyword>
<feature type="domain" description="Methyl-accepting transducer" evidence="12">
    <location>
        <begin position="408"/>
        <end position="651"/>
    </location>
</feature>
<evidence type="ECO:0000256" key="8">
    <source>
        <dbReference type="ARBA" id="ARBA00029447"/>
    </source>
</evidence>
<dbReference type="InterPro" id="IPR004090">
    <property type="entry name" value="Chemotax_Me-accpt_rcpt"/>
</dbReference>
<dbReference type="SUPFAM" id="SSF58104">
    <property type="entry name" value="Methyl-accepting chemotaxis protein (MCP) signaling domain"/>
    <property type="match status" value="1"/>
</dbReference>
<evidence type="ECO:0000256" key="1">
    <source>
        <dbReference type="ARBA" id="ARBA00004651"/>
    </source>
</evidence>
<organism evidence="14 15">
    <name type="scientific">Herbinix hemicellulosilytica</name>
    <dbReference type="NCBI Taxonomy" id="1564487"/>
    <lineage>
        <taxon>Bacteria</taxon>
        <taxon>Bacillati</taxon>
        <taxon>Bacillota</taxon>
        <taxon>Clostridia</taxon>
        <taxon>Lachnospirales</taxon>
        <taxon>Lachnospiraceae</taxon>
        <taxon>Herbinix</taxon>
    </lineage>
</organism>
<keyword evidence="6 11" id="KW-0472">Membrane</keyword>
<dbReference type="EMBL" id="CVTD020000016">
    <property type="protein sequence ID" value="CRZ34752.1"/>
    <property type="molecule type" value="Genomic_DNA"/>
</dbReference>